<dbReference type="Pfam" id="PF14256">
    <property type="entry name" value="YwiC"/>
    <property type="match status" value="1"/>
</dbReference>
<dbReference type="EMBL" id="MLQS01000017">
    <property type="protein sequence ID" value="OIJ19954.1"/>
    <property type="molecule type" value="Genomic_DNA"/>
</dbReference>
<dbReference type="EMBL" id="MLQS01000030">
    <property type="protein sequence ID" value="OIJ18475.1"/>
    <property type="molecule type" value="Genomic_DNA"/>
</dbReference>
<keyword evidence="1" id="KW-0812">Transmembrane</keyword>
<sequence length="239" mass="27523">MNWFIPREHGAWAMLIVPFLLGMLASNPLWLHLPFFIGVVAFYFASSPFLTMIRKPNLKKEIIPSLIIYLSIGSLFTFPILFIIPEIIIIGFLIIPFFLINVIFAKLKKERLFVNDFCAIIALSFLVVISYYIGNRTIDLRALILMVINVLFFTASVFHVKTLIREKGNQIFLWKSNMFHGFTVVCFLVLAMPVISVVFFVSSLKAWFMPKNKRYKPVQIGLIEITNSVIFLVIVGIFF</sequence>
<protein>
    <recommendedName>
        <fullName evidence="5">YwiC-like protein</fullName>
    </recommendedName>
</protein>
<evidence type="ECO:0000313" key="3">
    <source>
        <dbReference type="EMBL" id="OIJ19954.1"/>
    </source>
</evidence>
<evidence type="ECO:0000256" key="1">
    <source>
        <dbReference type="SAM" id="Phobius"/>
    </source>
</evidence>
<feature type="transmembrane region" description="Helical" evidence="1">
    <location>
        <begin position="87"/>
        <end position="105"/>
    </location>
</feature>
<evidence type="ECO:0000313" key="4">
    <source>
        <dbReference type="Proteomes" id="UP000180057"/>
    </source>
</evidence>
<feature type="transmembrane region" description="Helical" evidence="1">
    <location>
        <begin position="140"/>
        <end position="160"/>
    </location>
</feature>
<feature type="transmembrane region" description="Helical" evidence="1">
    <location>
        <begin position="181"/>
        <end position="208"/>
    </location>
</feature>
<comment type="caution">
    <text evidence="3">The sequence shown here is derived from an EMBL/GenBank/DDBJ whole genome shotgun (WGS) entry which is preliminary data.</text>
</comment>
<dbReference type="AlphaFoldDB" id="A0A1S2M5Q2"/>
<keyword evidence="1" id="KW-0472">Membrane</keyword>
<name>A0A1S2M5Q2_9BACI</name>
<proteinExistence type="predicted"/>
<keyword evidence="1" id="KW-1133">Transmembrane helix</keyword>
<keyword evidence="4" id="KW-1185">Reference proteome</keyword>
<accession>A0A1S2M5Q2</accession>
<feature type="transmembrane region" description="Helical" evidence="1">
    <location>
        <begin position="220"/>
        <end position="238"/>
    </location>
</feature>
<dbReference type="InterPro" id="IPR025576">
    <property type="entry name" value="YwiC"/>
</dbReference>
<evidence type="ECO:0000313" key="2">
    <source>
        <dbReference type="EMBL" id="OIJ18475.1"/>
    </source>
</evidence>
<dbReference type="OrthoDB" id="2380563at2"/>
<dbReference type="RefSeq" id="WP_071390079.1">
    <property type="nucleotide sequence ID" value="NZ_MLQS01000017.1"/>
</dbReference>
<gene>
    <name evidence="3" type="ORF">BKP45_12975</name>
    <name evidence="2" type="ORF">BKP45_18690</name>
</gene>
<dbReference type="STRING" id="472963.BKP45_12975"/>
<evidence type="ECO:0008006" key="5">
    <source>
        <dbReference type="Google" id="ProtNLM"/>
    </source>
</evidence>
<feature type="transmembrane region" description="Helical" evidence="1">
    <location>
        <begin position="112"/>
        <end position="134"/>
    </location>
</feature>
<organism evidence="3 4">
    <name type="scientific">Anaerobacillus alkalidiazotrophicus</name>
    <dbReference type="NCBI Taxonomy" id="472963"/>
    <lineage>
        <taxon>Bacteria</taxon>
        <taxon>Bacillati</taxon>
        <taxon>Bacillota</taxon>
        <taxon>Bacilli</taxon>
        <taxon>Bacillales</taxon>
        <taxon>Bacillaceae</taxon>
        <taxon>Anaerobacillus</taxon>
    </lineage>
</organism>
<feature type="transmembrane region" description="Helical" evidence="1">
    <location>
        <begin position="35"/>
        <end position="53"/>
    </location>
</feature>
<reference evidence="3 4" key="1">
    <citation type="submission" date="2016-10" db="EMBL/GenBank/DDBJ databases">
        <title>Draft genome sequences of four alkaliphilic bacteria belonging to the Anaerobacillus genus.</title>
        <authorList>
            <person name="Bassil N.M."/>
            <person name="Lloyd J.R."/>
        </authorList>
    </citation>
    <scope>NUCLEOTIDE SEQUENCE [LARGE SCALE GENOMIC DNA]</scope>
    <source>
        <strain evidence="3 4">DSM 22531</strain>
    </source>
</reference>
<dbReference type="Proteomes" id="UP000180057">
    <property type="component" value="Unassembled WGS sequence"/>
</dbReference>
<feature type="transmembrane region" description="Helical" evidence="1">
    <location>
        <begin position="62"/>
        <end position="81"/>
    </location>
</feature>